<dbReference type="SUPFAM" id="SSF46785">
    <property type="entry name" value="Winged helix' DNA-binding domain"/>
    <property type="match status" value="1"/>
</dbReference>
<dbReference type="PROSITE" id="PS01117">
    <property type="entry name" value="HTH_MARR_1"/>
    <property type="match status" value="1"/>
</dbReference>
<feature type="domain" description="HTH marR-type" evidence="4">
    <location>
        <begin position="14"/>
        <end position="148"/>
    </location>
</feature>
<dbReference type="Proteomes" id="UP000640489">
    <property type="component" value="Unassembled WGS sequence"/>
</dbReference>
<dbReference type="InterPro" id="IPR023187">
    <property type="entry name" value="Tscrpt_reg_MarR-type_CS"/>
</dbReference>
<gene>
    <name evidence="5" type="ORF">ISU07_06025</name>
</gene>
<dbReference type="SMART" id="SM00347">
    <property type="entry name" value="HTH_MARR"/>
    <property type="match status" value="1"/>
</dbReference>
<dbReference type="AlphaFoldDB" id="A0A930VA26"/>
<protein>
    <submittedName>
        <fullName evidence="5">MarR family transcriptional regulator</fullName>
    </submittedName>
</protein>
<evidence type="ECO:0000313" key="6">
    <source>
        <dbReference type="Proteomes" id="UP000640489"/>
    </source>
</evidence>
<dbReference type="InterPro" id="IPR000835">
    <property type="entry name" value="HTH_MarR-typ"/>
</dbReference>
<keyword evidence="3" id="KW-0804">Transcription</keyword>
<dbReference type="Gene3D" id="1.10.10.10">
    <property type="entry name" value="Winged helix-like DNA-binding domain superfamily/Winged helix DNA-binding domain"/>
    <property type="match status" value="1"/>
</dbReference>
<reference evidence="5" key="1">
    <citation type="submission" date="2020-11" db="EMBL/GenBank/DDBJ databases">
        <title>Nocardioides sp. nov., isolated from Soil of Cynanchum wilfordii Hemsley rhizosphere.</title>
        <authorList>
            <person name="Lee J.-S."/>
            <person name="Suh M.K."/>
            <person name="Kim J.-S."/>
        </authorList>
    </citation>
    <scope>NUCLEOTIDE SEQUENCE</scope>
    <source>
        <strain evidence="5">KCTC 19275</strain>
    </source>
</reference>
<evidence type="ECO:0000256" key="3">
    <source>
        <dbReference type="ARBA" id="ARBA00023163"/>
    </source>
</evidence>
<keyword evidence="6" id="KW-1185">Reference proteome</keyword>
<evidence type="ECO:0000256" key="1">
    <source>
        <dbReference type="ARBA" id="ARBA00023015"/>
    </source>
</evidence>
<dbReference type="GO" id="GO:0003677">
    <property type="term" value="F:DNA binding"/>
    <property type="evidence" value="ECO:0007669"/>
    <property type="project" value="UniProtKB-KW"/>
</dbReference>
<comment type="caution">
    <text evidence="5">The sequence shown here is derived from an EMBL/GenBank/DDBJ whole genome shotgun (WGS) entry which is preliminary data.</text>
</comment>
<sequence length="165" mass="17854">MTPRDQKGGRVTDNEEEIDAIMLAVQALVGVAAQSVTEVEDRVTVPQLRALVLIASRGPMNLSALAETMSVHPSNASRACDRLVAGGLLRRRESSLDRRNLVLDLTDDGRQLIEVLVEHRRAAIAQVLERVPAGRRRAVARALGTFGSAAGEESASQAWKLGWHS</sequence>
<keyword evidence="1" id="KW-0805">Transcription regulation</keyword>
<dbReference type="PANTHER" id="PTHR33164">
    <property type="entry name" value="TRANSCRIPTIONAL REGULATOR, MARR FAMILY"/>
    <property type="match status" value="1"/>
</dbReference>
<dbReference type="InterPro" id="IPR039422">
    <property type="entry name" value="MarR/SlyA-like"/>
</dbReference>
<proteinExistence type="predicted"/>
<evidence type="ECO:0000256" key="2">
    <source>
        <dbReference type="ARBA" id="ARBA00023125"/>
    </source>
</evidence>
<dbReference type="InterPro" id="IPR036390">
    <property type="entry name" value="WH_DNA-bd_sf"/>
</dbReference>
<dbReference type="EMBL" id="JADKPN010000002">
    <property type="protein sequence ID" value="MBF4762678.1"/>
    <property type="molecule type" value="Genomic_DNA"/>
</dbReference>
<evidence type="ECO:0000313" key="5">
    <source>
        <dbReference type="EMBL" id="MBF4762678.1"/>
    </source>
</evidence>
<dbReference type="PROSITE" id="PS50995">
    <property type="entry name" value="HTH_MARR_2"/>
    <property type="match status" value="1"/>
</dbReference>
<dbReference type="GO" id="GO:0003700">
    <property type="term" value="F:DNA-binding transcription factor activity"/>
    <property type="evidence" value="ECO:0007669"/>
    <property type="project" value="InterPro"/>
</dbReference>
<dbReference type="PANTHER" id="PTHR33164:SF94">
    <property type="entry name" value="TRANSCRIPTIONAL REGULATORY PROTEIN-RELATED"/>
    <property type="match status" value="1"/>
</dbReference>
<dbReference type="GO" id="GO:0006950">
    <property type="term" value="P:response to stress"/>
    <property type="evidence" value="ECO:0007669"/>
    <property type="project" value="TreeGrafter"/>
</dbReference>
<accession>A0A930VA26</accession>
<dbReference type="InterPro" id="IPR036388">
    <property type="entry name" value="WH-like_DNA-bd_sf"/>
</dbReference>
<organism evidence="5 6">
    <name type="scientific">Nocardioides islandensis</name>
    <dbReference type="NCBI Taxonomy" id="433663"/>
    <lineage>
        <taxon>Bacteria</taxon>
        <taxon>Bacillati</taxon>
        <taxon>Actinomycetota</taxon>
        <taxon>Actinomycetes</taxon>
        <taxon>Propionibacteriales</taxon>
        <taxon>Nocardioidaceae</taxon>
        <taxon>Nocardioides</taxon>
    </lineage>
</organism>
<dbReference type="Pfam" id="PF01047">
    <property type="entry name" value="MarR"/>
    <property type="match status" value="1"/>
</dbReference>
<keyword evidence="2" id="KW-0238">DNA-binding</keyword>
<name>A0A930VA26_9ACTN</name>
<evidence type="ECO:0000259" key="4">
    <source>
        <dbReference type="PROSITE" id="PS50995"/>
    </source>
</evidence>